<name>A0A1V9YB81_ACHHY</name>
<dbReference type="InterPro" id="IPR023213">
    <property type="entry name" value="CAT-like_dom_sf"/>
</dbReference>
<feature type="domain" description="Choline/carnitine acyltransferase" evidence="6">
    <location>
        <begin position="41"/>
        <end position="606"/>
    </location>
</feature>
<proteinExistence type="inferred from homology"/>
<feature type="active site" description="Proton acceptor" evidence="4">
    <location>
        <position position="332"/>
    </location>
</feature>
<dbReference type="EMBL" id="JNBR01002408">
    <property type="protein sequence ID" value="OQR82938.1"/>
    <property type="molecule type" value="Genomic_DNA"/>
</dbReference>
<dbReference type="GO" id="GO:0016746">
    <property type="term" value="F:acyltransferase activity"/>
    <property type="evidence" value="ECO:0007669"/>
    <property type="project" value="UniProtKB-KW"/>
</dbReference>
<dbReference type="STRING" id="1202772.A0A1V9YB81"/>
<dbReference type="InterPro" id="IPR042231">
    <property type="entry name" value="Cho/carn_acyl_trans_2"/>
</dbReference>
<evidence type="ECO:0000313" key="8">
    <source>
        <dbReference type="Proteomes" id="UP000243579"/>
    </source>
</evidence>
<reference evidence="7 8" key="1">
    <citation type="journal article" date="2014" name="Genome Biol. Evol.">
        <title>The secreted proteins of Achlya hypogyna and Thraustotheca clavata identify the ancestral oomycete secretome and reveal gene acquisitions by horizontal gene transfer.</title>
        <authorList>
            <person name="Misner I."/>
            <person name="Blouin N."/>
            <person name="Leonard G."/>
            <person name="Richards T.A."/>
            <person name="Lane C.E."/>
        </authorList>
    </citation>
    <scope>NUCLEOTIDE SEQUENCE [LARGE SCALE GENOMIC DNA]</scope>
    <source>
        <strain evidence="7 8">ATCC 48635</strain>
    </source>
</reference>
<dbReference type="Pfam" id="PF00755">
    <property type="entry name" value="Carn_acyltransf"/>
    <property type="match status" value="1"/>
</dbReference>
<dbReference type="Gene3D" id="3.30.559.70">
    <property type="entry name" value="Choline/Carnitine o-acyltransferase, domain 2"/>
    <property type="match status" value="1"/>
</dbReference>
<gene>
    <name evidence="7" type="ORF">ACHHYP_15318</name>
</gene>
<dbReference type="PANTHER" id="PTHR22589:SF103">
    <property type="entry name" value="CARNITINE O-ACETYL-TRANSFERASE, ISOFORM A-RELATED"/>
    <property type="match status" value="1"/>
</dbReference>
<dbReference type="PROSITE" id="PS00440">
    <property type="entry name" value="ACYLTRANSF_C_2"/>
    <property type="match status" value="1"/>
</dbReference>
<dbReference type="SUPFAM" id="SSF52777">
    <property type="entry name" value="CoA-dependent acyltransferases"/>
    <property type="match status" value="2"/>
</dbReference>
<comment type="caution">
    <text evidence="7">The sequence shown here is derived from an EMBL/GenBank/DDBJ whole genome shotgun (WGS) entry which is preliminary data.</text>
</comment>
<comment type="similarity">
    <text evidence="1 5">Belongs to the carnitine/choline acetyltransferase family.</text>
</comment>
<dbReference type="AlphaFoldDB" id="A0A1V9YB81"/>
<dbReference type="Gene3D" id="3.30.559.10">
    <property type="entry name" value="Chloramphenicol acetyltransferase-like domain"/>
    <property type="match status" value="1"/>
</dbReference>
<sequence length="627" mass="69881">MASNTNYPGGFRECWGDYRDEEDLEVSTQPLYAHQKSLPTLPVPTLEATCALYLQTVRPLATDAEFAATKKAVADFLAGPLGPALQKRLLERATARPNTSYLAEWWNKLGYLEVRDPVVFYVSYFFHFADAAHASQRSQVGRAASLLVATMDFRNQVATGTRPPEMLGRGKTPLCSTAYKYMFNACRIPHRKADSYRIYDPSTHHHVVVLRNNKYFKVHQPATPLSFLEWSTVLEKIIAIAGGKESSIGVLSSQDRDVWADGRDQLLVDGNEASLKDIESAVVVLCLDDETPVSRTEVSRALWHGNGRNRFYDKTIQLIVFENGKAGILAEHSMLDGMAMSVYADYILTGLRNQTINLGDLTVPHATLAARLPAVTQVPFNITRATLHNIALAEHTFDLTVDDHEVHVESFFGYGNALMKNFKCSPDAYVQMAIQLAARKFWGKEVATYEASQVRPYLHGRTETTRSCSIASKAFVDTMVSAAPLERLADKASLCRAACNSHVQYMKLAAQSKGVDRHFLGLRLLLQPGESAAIFEDPLFARSKYWQISTSHLTHELFDGWGWGEVVSDGVGIAYSIKKNSVHFNIACRKTIPLSMSRSFGHLLEESLLEMRSVFEADKSLELKAKL</sequence>
<evidence type="ECO:0000259" key="6">
    <source>
        <dbReference type="Pfam" id="PF00755"/>
    </source>
</evidence>
<evidence type="ECO:0000256" key="3">
    <source>
        <dbReference type="ARBA" id="ARBA00023315"/>
    </source>
</evidence>
<keyword evidence="8" id="KW-1185">Reference proteome</keyword>
<dbReference type="InterPro" id="IPR039551">
    <property type="entry name" value="Cho/carn_acyl_trans"/>
</dbReference>
<evidence type="ECO:0000256" key="5">
    <source>
        <dbReference type="RuleBase" id="RU003801"/>
    </source>
</evidence>
<dbReference type="OrthoDB" id="240216at2759"/>
<dbReference type="Proteomes" id="UP000243579">
    <property type="component" value="Unassembled WGS sequence"/>
</dbReference>
<evidence type="ECO:0000313" key="7">
    <source>
        <dbReference type="EMBL" id="OQR82938.1"/>
    </source>
</evidence>
<dbReference type="PANTHER" id="PTHR22589">
    <property type="entry name" value="CARNITINE O-ACYLTRANSFERASE"/>
    <property type="match status" value="1"/>
</dbReference>
<dbReference type="InterPro" id="IPR000542">
    <property type="entry name" value="Carn_acyl_trans"/>
</dbReference>
<organism evidence="7 8">
    <name type="scientific">Achlya hypogyna</name>
    <name type="common">Oomycete</name>
    <name type="synonym">Protoachlya hypogyna</name>
    <dbReference type="NCBI Taxonomy" id="1202772"/>
    <lineage>
        <taxon>Eukaryota</taxon>
        <taxon>Sar</taxon>
        <taxon>Stramenopiles</taxon>
        <taxon>Oomycota</taxon>
        <taxon>Saprolegniomycetes</taxon>
        <taxon>Saprolegniales</taxon>
        <taxon>Achlyaceae</taxon>
        <taxon>Achlya</taxon>
    </lineage>
</organism>
<accession>A0A1V9YB81</accession>
<keyword evidence="2 5" id="KW-0808">Transferase</keyword>
<evidence type="ECO:0000256" key="4">
    <source>
        <dbReference type="PIRSR" id="PIRSR600542-1"/>
    </source>
</evidence>
<keyword evidence="3 5" id="KW-0012">Acyltransferase</keyword>
<protein>
    <submittedName>
        <fullName evidence="7">Choline/Carnitine O-acyltransferase</fullName>
    </submittedName>
</protein>
<evidence type="ECO:0000256" key="1">
    <source>
        <dbReference type="ARBA" id="ARBA00005232"/>
    </source>
</evidence>
<evidence type="ECO:0000256" key="2">
    <source>
        <dbReference type="ARBA" id="ARBA00022679"/>
    </source>
</evidence>